<dbReference type="AlphaFoldDB" id="A0A166CLB1"/>
<dbReference type="InterPro" id="IPR012337">
    <property type="entry name" value="RNaseH-like_sf"/>
</dbReference>
<keyword evidence="2" id="KW-1185">Reference proteome</keyword>
<evidence type="ECO:0008006" key="3">
    <source>
        <dbReference type="Google" id="ProtNLM"/>
    </source>
</evidence>
<proteinExistence type="predicted"/>
<feature type="non-terminal residue" evidence="1">
    <location>
        <position position="250"/>
    </location>
</feature>
<name>A0A166CLB1_9AGAM</name>
<evidence type="ECO:0000313" key="1">
    <source>
        <dbReference type="EMBL" id="KZP13779.1"/>
    </source>
</evidence>
<feature type="non-terminal residue" evidence="1">
    <location>
        <position position="1"/>
    </location>
</feature>
<dbReference type="OrthoDB" id="3236755at2759"/>
<accession>A0A166CLB1</accession>
<protein>
    <recommendedName>
        <fullName evidence="3">DUF659 domain-containing protein</fullName>
    </recommendedName>
</protein>
<reference evidence="1 2" key="1">
    <citation type="journal article" date="2016" name="Mol. Biol. Evol.">
        <title>Comparative Genomics of Early-Diverging Mushroom-Forming Fungi Provides Insights into the Origins of Lignocellulose Decay Capabilities.</title>
        <authorList>
            <person name="Nagy L.G."/>
            <person name="Riley R."/>
            <person name="Tritt A."/>
            <person name="Adam C."/>
            <person name="Daum C."/>
            <person name="Floudas D."/>
            <person name="Sun H."/>
            <person name="Yadav J.S."/>
            <person name="Pangilinan J."/>
            <person name="Larsson K.H."/>
            <person name="Matsuura K."/>
            <person name="Barry K."/>
            <person name="Labutti K."/>
            <person name="Kuo R."/>
            <person name="Ohm R.A."/>
            <person name="Bhattacharya S.S."/>
            <person name="Shirouzu T."/>
            <person name="Yoshinaga Y."/>
            <person name="Martin F.M."/>
            <person name="Grigoriev I.V."/>
            <person name="Hibbett D.S."/>
        </authorList>
    </citation>
    <scope>NUCLEOTIDE SEQUENCE [LARGE SCALE GENOMIC DNA]</scope>
    <source>
        <strain evidence="1 2">CBS 109695</strain>
    </source>
</reference>
<evidence type="ECO:0000313" key="2">
    <source>
        <dbReference type="Proteomes" id="UP000076532"/>
    </source>
</evidence>
<gene>
    <name evidence="1" type="ORF">FIBSPDRAFT_708812</name>
</gene>
<dbReference type="SUPFAM" id="SSF53098">
    <property type="entry name" value="Ribonuclease H-like"/>
    <property type="match status" value="1"/>
</dbReference>
<organism evidence="1 2">
    <name type="scientific">Athelia psychrophila</name>
    <dbReference type="NCBI Taxonomy" id="1759441"/>
    <lineage>
        <taxon>Eukaryota</taxon>
        <taxon>Fungi</taxon>
        <taxon>Dikarya</taxon>
        <taxon>Basidiomycota</taxon>
        <taxon>Agaricomycotina</taxon>
        <taxon>Agaricomycetes</taxon>
        <taxon>Agaricomycetidae</taxon>
        <taxon>Atheliales</taxon>
        <taxon>Atheliaceae</taxon>
        <taxon>Athelia</taxon>
    </lineage>
</organism>
<sequence length="250" mass="28347">VIKRIGIYRFSGVSSDDTGNTKLSRRKLTHPTKLPFVLNLQDACHLLSLTLKAIGKLPEFDQITQRVKKTIKYMYHSTYTMEHFNYQRTQLKIAHGLEKPGKTRFAGVYWASVSIQRGFRAFSAIVDDDDLEIDINVPCLANSLQDMNNLFESNSSEALMFQADLAKLAAVFGPYAKAIQCLESPHTTCSDVYLYWLAIVSQISHLLKGNTVTLREETKAELCSITNTRFNQMINKAPNDPYITAFYLHP</sequence>
<dbReference type="STRING" id="436010.A0A166CLB1"/>
<dbReference type="Proteomes" id="UP000076532">
    <property type="component" value="Unassembled WGS sequence"/>
</dbReference>
<dbReference type="EMBL" id="KV417627">
    <property type="protein sequence ID" value="KZP13779.1"/>
    <property type="molecule type" value="Genomic_DNA"/>
</dbReference>